<dbReference type="InterPro" id="IPR037291">
    <property type="entry name" value="DUF4139"/>
</dbReference>
<dbReference type="Proteomes" id="UP000219111">
    <property type="component" value="Unassembled WGS sequence"/>
</dbReference>
<reference evidence="6" key="1">
    <citation type="submission" date="2017-08" db="EMBL/GenBank/DDBJ databases">
        <authorList>
            <person name="Varghese N."/>
            <person name="Submissions S."/>
        </authorList>
    </citation>
    <scope>NUCLEOTIDE SEQUENCE [LARGE SCALE GENOMIC DNA]</scope>
    <source>
        <strain evidence="6">JA276</strain>
    </source>
</reference>
<evidence type="ECO:0000313" key="5">
    <source>
        <dbReference type="EMBL" id="SOC05411.1"/>
    </source>
</evidence>
<name>A0A285SD24_9RHOB</name>
<dbReference type="RefSeq" id="WP_097069721.1">
    <property type="nucleotide sequence ID" value="NZ_OBMT01000004.1"/>
</dbReference>
<dbReference type="Pfam" id="PF13600">
    <property type="entry name" value="DUF4140"/>
    <property type="match status" value="1"/>
</dbReference>
<dbReference type="InterPro" id="IPR011935">
    <property type="entry name" value="CHP02231"/>
</dbReference>
<dbReference type="OrthoDB" id="580912at2"/>
<evidence type="ECO:0000259" key="4">
    <source>
        <dbReference type="Pfam" id="PF13600"/>
    </source>
</evidence>
<gene>
    <name evidence="5" type="ORF">SAMN05877831_104157</name>
</gene>
<sequence length="535" mass="56807">MPRLPFVSAMMLACCPAALFAAPTEVSARIEAVTLFPWGAQVTRTVRVPEGASEVLVPNLPDHTDPAALRVAADPGLSLGAVTLIDERQPAAADVPTQELKAARAALDAAAEALAGQQDDVARLKAAATAAAAQVDFFKTIDTSSTPPEKLAALAQTVGAGVLAAQQARVGALAQVRRAEAGLKPARDAVEKARRAVEALEHPVTGSDSLLLAVSGAGTLTITTYTDAAGWTPSYDVRLDSAAGRLAFDRFVSVHQASGEDWSDVRLTLSTARPSDRSEPGELWPDLRRIAPPELPMDRRVSMAAPKVAMDAYEAPVVEAAPVAENMGVGMQGETVVYTYPGAVDIRDGVEDLRLKLDRVDASVTVLAEAVPMLEETAYRVAEGVNGSEPLLPGAAALWLDGAMVGTANLPFTAAGDTLRLGFGAIDGLKLKRVIPQTNEGDRGLISKSNERTERAEITVENLTGKAWPVRLIDRVPYSEQEDLQITHSATPPETASDWDDKRGLLAWEFDLAPGKTQVVTLETKMRWPADQDLR</sequence>
<evidence type="ECO:0000313" key="6">
    <source>
        <dbReference type="Proteomes" id="UP000219111"/>
    </source>
</evidence>
<dbReference type="AlphaFoldDB" id="A0A285SD24"/>
<keyword evidence="6" id="KW-1185">Reference proteome</keyword>
<accession>A0A285SD24</accession>
<organism evidence="5 6">
    <name type="scientific">Rhodobacter maris</name>
    <dbReference type="NCBI Taxonomy" id="446682"/>
    <lineage>
        <taxon>Bacteria</taxon>
        <taxon>Pseudomonadati</taxon>
        <taxon>Pseudomonadota</taxon>
        <taxon>Alphaproteobacteria</taxon>
        <taxon>Rhodobacterales</taxon>
        <taxon>Rhodobacter group</taxon>
        <taxon>Rhodobacter</taxon>
    </lineage>
</organism>
<feature type="coiled-coil region" evidence="1">
    <location>
        <begin position="100"/>
        <end position="127"/>
    </location>
</feature>
<protein>
    <submittedName>
        <fullName evidence="5">Uncharacterized protein (TIGR02231 family)</fullName>
    </submittedName>
</protein>
<evidence type="ECO:0000259" key="3">
    <source>
        <dbReference type="Pfam" id="PF13598"/>
    </source>
</evidence>
<feature type="signal peptide" evidence="2">
    <location>
        <begin position="1"/>
        <end position="21"/>
    </location>
</feature>
<evidence type="ECO:0000256" key="1">
    <source>
        <dbReference type="SAM" id="Coils"/>
    </source>
</evidence>
<feature type="chain" id="PRO_5012493223" evidence="2">
    <location>
        <begin position="22"/>
        <end position="535"/>
    </location>
</feature>
<keyword evidence="1" id="KW-0175">Coiled coil</keyword>
<dbReference type="EMBL" id="OBMT01000004">
    <property type="protein sequence ID" value="SOC05411.1"/>
    <property type="molecule type" value="Genomic_DNA"/>
</dbReference>
<dbReference type="PANTHER" id="PTHR31005:SF8">
    <property type="entry name" value="DUF4139 DOMAIN-CONTAINING PROTEIN"/>
    <property type="match status" value="1"/>
</dbReference>
<proteinExistence type="predicted"/>
<dbReference type="PANTHER" id="PTHR31005">
    <property type="entry name" value="DUF4139 DOMAIN-CONTAINING PROTEIN"/>
    <property type="match status" value="1"/>
</dbReference>
<dbReference type="InterPro" id="IPR025554">
    <property type="entry name" value="DUF4140"/>
</dbReference>
<dbReference type="Pfam" id="PF13598">
    <property type="entry name" value="DUF4139"/>
    <property type="match status" value="1"/>
</dbReference>
<keyword evidence="2" id="KW-0732">Signal</keyword>
<feature type="domain" description="DUF4140" evidence="4">
    <location>
        <begin position="33"/>
        <end position="128"/>
    </location>
</feature>
<feature type="domain" description="DUF4139" evidence="3">
    <location>
        <begin position="220"/>
        <end position="529"/>
    </location>
</feature>
<evidence type="ECO:0000256" key="2">
    <source>
        <dbReference type="SAM" id="SignalP"/>
    </source>
</evidence>
<dbReference type="NCBIfam" id="TIGR02231">
    <property type="entry name" value="mucoidy inhibitor MuiA family protein"/>
    <property type="match status" value="1"/>
</dbReference>